<dbReference type="EMBL" id="JADBGQ010000008">
    <property type="protein sequence ID" value="KAG5385471.1"/>
    <property type="molecule type" value="Genomic_DNA"/>
</dbReference>
<dbReference type="Proteomes" id="UP000823674">
    <property type="component" value="Chromosome A09"/>
</dbReference>
<protein>
    <submittedName>
        <fullName evidence="1">Uncharacterized protein</fullName>
    </submittedName>
</protein>
<evidence type="ECO:0000313" key="2">
    <source>
        <dbReference type="Proteomes" id="UP000823674"/>
    </source>
</evidence>
<evidence type="ECO:0000313" key="1">
    <source>
        <dbReference type="EMBL" id="KAG5385471.1"/>
    </source>
</evidence>
<organism evidence="1 2">
    <name type="scientific">Brassica rapa subsp. trilocularis</name>
    <dbReference type="NCBI Taxonomy" id="1813537"/>
    <lineage>
        <taxon>Eukaryota</taxon>
        <taxon>Viridiplantae</taxon>
        <taxon>Streptophyta</taxon>
        <taxon>Embryophyta</taxon>
        <taxon>Tracheophyta</taxon>
        <taxon>Spermatophyta</taxon>
        <taxon>Magnoliopsida</taxon>
        <taxon>eudicotyledons</taxon>
        <taxon>Gunneridae</taxon>
        <taxon>Pentapetalae</taxon>
        <taxon>rosids</taxon>
        <taxon>malvids</taxon>
        <taxon>Brassicales</taxon>
        <taxon>Brassicaceae</taxon>
        <taxon>Brassiceae</taxon>
        <taxon>Brassica</taxon>
    </lineage>
</organism>
<reference evidence="1 2" key="1">
    <citation type="submission" date="2021-03" db="EMBL/GenBank/DDBJ databases">
        <authorList>
            <person name="King G.J."/>
            <person name="Bancroft I."/>
            <person name="Baten A."/>
            <person name="Bloomfield J."/>
            <person name="Borpatragohain P."/>
            <person name="He Z."/>
            <person name="Irish N."/>
            <person name="Irwin J."/>
            <person name="Liu K."/>
            <person name="Mauleon R.P."/>
            <person name="Moore J."/>
            <person name="Morris R."/>
            <person name="Ostergaard L."/>
            <person name="Wang B."/>
            <person name="Wells R."/>
        </authorList>
    </citation>
    <scope>NUCLEOTIDE SEQUENCE [LARGE SCALE GENOMIC DNA]</scope>
    <source>
        <strain evidence="1">R-o-18</strain>
        <tissue evidence="1">Leaf</tissue>
    </source>
</reference>
<gene>
    <name evidence="1" type="primary">A09p051360.1_BraROA</name>
    <name evidence="1" type="ORF">IGI04_036941</name>
</gene>
<comment type="caution">
    <text evidence="1">The sequence shown here is derived from an EMBL/GenBank/DDBJ whole genome shotgun (WGS) entry which is preliminary data.</text>
</comment>
<accession>A0ABQ7LFX4</accession>
<name>A0ABQ7LFX4_BRACM</name>
<proteinExistence type="predicted"/>
<sequence length="303" mass="34203">MSLTLSPGLVLDTGDDAMLVNHYTHLKTWDVCLSEKLRPLLDLRVSVTGQFTLILLNFVIYNVQGKSGVHYVQSFHRAQILRTAQIKIINKFNPFTGFQSPTYILKSRKDVSVDQIKAIQSRANHIRGCGIKMESTASCLRFGPFRVFFPCGEYLWLWLHRGMSTQRDKNLYRLSSNFVFISGLDINGCLTNSIMPRSSSSFQLAKDLPLGESTSLISTLSHMDSVKVMHQLDNLCSLMRESSSAERSRLTRMGSSDSSSRDRSIKSFLLYNAKSSRLPLVLTLALCRVGVVVFRSSYVNKRQ</sequence>
<keyword evidence="2" id="KW-1185">Reference proteome</keyword>